<protein>
    <submittedName>
        <fullName evidence="3">CAAX protease self-immunity</fullName>
    </submittedName>
</protein>
<feature type="transmembrane region" description="Helical" evidence="1">
    <location>
        <begin position="36"/>
        <end position="57"/>
    </location>
</feature>
<keyword evidence="4" id="KW-1185">Reference proteome</keyword>
<reference evidence="4" key="1">
    <citation type="submission" date="2016-10" db="EMBL/GenBank/DDBJ databases">
        <authorList>
            <person name="Varghese N."/>
            <person name="Submissions S."/>
        </authorList>
    </citation>
    <scope>NUCLEOTIDE SEQUENCE [LARGE SCALE GENOMIC DNA]</scope>
    <source>
        <strain evidence="4">DSM 24740</strain>
    </source>
</reference>
<evidence type="ECO:0000259" key="2">
    <source>
        <dbReference type="Pfam" id="PF02517"/>
    </source>
</evidence>
<dbReference type="AlphaFoldDB" id="A0A1H9KAM0"/>
<feature type="transmembrane region" description="Helical" evidence="1">
    <location>
        <begin position="200"/>
        <end position="221"/>
    </location>
</feature>
<proteinExistence type="predicted"/>
<feature type="domain" description="CAAX prenyl protease 2/Lysostaphin resistance protein A-like" evidence="2">
    <location>
        <begin position="79"/>
        <end position="213"/>
    </location>
</feature>
<dbReference type="GO" id="GO:0080120">
    <property type="term" value="P:CAAX-box protein maturation"/>
    <property type="evidence" value="ECO:0007669"/>
    <property type="project" value="UniProtKB-ARBA"/>
</dbReference>
<gene>
    <name evidence="3" type="ORF">SAMN05444359_12022</name>
</gene>
<evidence type="ECO:0000256" key="1">
    <source>
        <dbReference type="SAM" id="Phobius"/>
    </source>
</evidence>
<feature type="transmembrane region" description="Helical" evidence="1">
    <location>
        <begin position="171"/>
        <end position="194"/>
    </location>
</feature>
<name>A0A1H9KAM0_9BACT</name>
<dbReference type="STRING" id="478744.SAMN05444359_12022"/>
<feature type="transmembrane region" description="Helical" evidence="1">
    <location>
        <begin position="147"/>
        <end position="164"/>
    </location>
</feature>
<keyword evidence="1" id="KW-0812">Transmembrane</keyword>
<accession>A0A1H9KAM0</accession>
<keyword evidence="1" id="KW-1133">Transmembrane helix</keyword>
<dbReference type="GO" id="GO:0006508">
    <property type="term" value="P:proteolysis"/>
    <property type="evidence" value="ECO:0007669"/>
    <property type="project" value="UniProtKB-KW"/>
</dbReference>
<dbReference type="OrthoDB" id="847268at2"/>
<sequence length="337" mass="38219">MLSGLTNTWNDLREYLPRPYDKLDDGATLGHKIGRLFSVLAIDLGGAVLLMLLLSAISELGLLNMEEHAVADAFSSMSTTALLLMAVVAAPLLEEFFFRFPLRFEANPFMGLARIFVPFKNTSALDGDEVERKQLRRTNLRDWWDRNYRWIFYLSAILFAYVHISNFKINATILLLSPLLVAAQFWMGSLSGYLRARYGFVWSLLLHGIHNLILIGGTLLVDGPTEVFSIDNDDYHLLIEEVSPMNKGENAAIFTESDSLAFVEQELSKVLPLLLKNEYDRVFYPTEERDPKVNIYYGREGGSSSAESSVLEALAKEYEFIIKPDPENELRAIIEFE</sequence>
<keyword evidence="3" id="KW-0645">Protease</keyword>
<dbReference type="EMBL" id="FOFB01000020">
    <property type="protein sequence ID" value="SEQ96159.1"/>
    <property type="molecule type" value="Genomic_DNA"/>
</dbReference>
<dbReference type="Proteomes" id="UP000199021">
    <property type="component" value="Unassembled WGS sequence"/>
</dbReference>
<dbReference type="RefSeq" id="WP_090170627.1">
    <property type="nucleotide sequence ID" value="NZ_FOFB01000020.1"/>
</dbReference>
<feature type="transmembrane region" description="Helical" evidence="1">
    <location>
        <begin position="69"/>
        <end position="93"/>
    </location>
</feature>
<evidence type="ECO:0000313" key="4">
    <source>
        <dbReference type="Proteomes" id="UP000199021"/>
    </source>
</evidence>
<keyword evidence="3" id="KW-0378">Hydrolase</keyword>
<dbReference type="GO" id="GO:0004175">
    <property type="term" value="F:endopeptidase activity"/>
    <property type="evidence" value="ECO:0007669"/>
    <property type="project" value="UniProtKB-ARBA"/>
</dbReference>
<keyword evidence="1" id="KW-0472">Membrane</keyword>
<dbReference type="Pfam" id="PF02517">
    <property type="entry name" value="Rce1-like"/>
    <property type="match status" value="1"/>
</dbReference>
<dbReference type="InParanoid" id="A0A1H9KAM0"/>
<dbReference type="InterPro" id="IPR003675">
    <property type="entry name" value="Rce1/LyrA-like_dom"/>
</dbReference>
<evidence type="ECO:0000313" key="3">
    <source>
        <dbReference type="EMBL" id="SEQ96159.1"/>
    </source>
</evidence>
<organism evidence="3 4">
    <name type="scientific">Neolewinella agarilytica</name>
    <dbReference type="NCBI Taxonomy" id="478744"/>
    <lineage>
        <taxon>Bacteria</taxon>
        <taxon>Pseudomonadati</taxon>
        <taxon>Bacteroidota</taxon>
        <taxon>Saprospiria</taxon>
        <taxon>Saprospirales</taxon>
        <taxon>Lewinellaceae</taxon>
        <taxon>Neolewinella</taxon>
    </lineage>
</organism>